<protein>
    <submittedName>
        <fullName evidence="2">Uncharacterized protein</fullName>
    </submittedName>
</protein>
<dbReference type="AlphaFoldDB" id="A0A0G4LFD2"/>
<organism evidence="2 3">
    <name type="scientific">Verticillium longisporum</name>
    <name type="common">Verticillium dahliae var. longisporum</name>
    <dbReference type="NCBI Taxonomy" id="100787"/>
    <lineage>
        <taxon>Eukaryota</taxon>
        <taxon>Fungi</taxon>
        <taxon>Dikarya</taxon>
        <taxon>Ascomycota</taxon>
        <taxon>Pezizomycotina</taxon>
        <taxon>Sordariomycetes</taxon>
        <taxon>Hypocreomycetidae</taxon>
        <taxon>Glomerellales</taxon>
        <taxon>Plectosphaerellaceae</taxon>
        <taxon>Verticillium</taxon>
    </lineage>
</organism>
<proteinExistence type="predicted"/>
<evidence type="ECO:0000256" key="1">
    <source>
        <dbReference type="SAM" id="Phobius"/>
    </source>
</evidence>
<keyword evidence="1" id="KW-0472">Membrane</keyword>
<evidence type="ECO:0000313" key="2">
    <source>
        <dbReference type="EMBL" id="CRK20736.1"/>
    </source>
</evidence>
<dbReference type="Proteomes" id="UP000045706">
    <property type="component" value="Unassembled WGS sequence"/>
</dbReference>
<sequence>MSDGDPNCKDAQFAHYRYDPNTGAAVFFGMLLSVSTILYMWQTIQPKTYRPNSVIQFIIMNPVACYS</sequence>
<keyword evidence="1" id="KW-1133">Transmembrane helix</keyword>
<dbReference type="EMBL" id="CVQI01011113">
    <property type="protein sequence ID" value="CRK20736.1"/>
    <property type="molecule type" value="Genomic_DNA"/>
</dbReference>
<keyword evidence="1" id="KW-0812">Transmembrane</keyword>
<feature type="transmembrane region" description="Helical" evidence="1">
    <location>
        <begin position="23"/>
        <end position="41"/>
    </location>
</feature>
<accession>A0A0G4LFD2</accession>
<evidence type="ECO:0000313" key="3">
    <source>
        <dbReference type="Proteomes" id="UP000045706"/>
    </source>
</evidence>
<gene>
    <name evidence="2" type="ORF">BN1723_002703</name>
</gene>
<reference evidence="3" key="1">
    <citation type="submission" date="2015-05" db="EMBL/GenBank/DDBJ databases">
        <authorList>
            <person name="Fogelqvist Johan"/>
        </authorList>
    </citation>
    <scope>NUCLEOTIDE SEQUENCE [LARGE SCALE GENOMIC DNA]</scope>
</reference>
<name>A0A0G4LFD2_VERLO</name>